<proteinExistence type="predicted"/>
<dbReference type="GO" id="GO:0004252">
    <property type="term" value="F:serine-type endopeptidase activity"/>
    <property type="evidence" value="ECO:0007669"/>
    <property type="project" value="UniProtKB-EC"/>
</dbReference>
<dbReference type="EMBL" id="CP113088">
    <property type="protein sequence ID" value="WAC01800.1"/>
    <property type="molecule type" value="Genomic_DNA"/>
</dbReference>
<dbReference type="PANTHER" id="PTHR42881">
    <property type="entry name" value="PROLYL ENDOPEPTIDASE"/>
    <property type="match status" value="1"/>
</dbReference>
<keyword evidence="5" id="KW-1185">Reference proteome</keyword>
<protein>
    <recommendedName>
        <fullName evidence="2">prolyl oligopeptidase</fullName>
        <ecNumber evidence="2">3.4.21.26</ecNumber>
    </recommendedName>
</protein>
<dbReference type="GO" id="GO:0070012">
    <property type="term" value="F:oligopeptidase activity"/>
    <property type="evidence" value="ECO:0007669"/>
    <property type="project" value="TreeGrafter"/>
</dbReference>
<feature type="domain" description="Peptidase S9 prolyl oligopeptidase catalytic" evidence="3">
    <location>
        <begin position="5"/>
        <end position="168"/>
    </location>
</feature>
<reference evidence="4" key="1">
    <citation type="submission" date="2022-11" db="EMBL/GenBank/DDBJ databases">
        <title>Lacinutrix neustonica HL-RS19T sp. nov., isolated from the surface microlayer sample of brackish Lake Shihwa.</title>
        <authorList>
            <person name="Choi J.Y."/>
            <person name="Hwang C.Y."/>
        </authorList>
    </citation>
    <scope>NUCLEOTIDE SEQUENCE</scope>
    <source>
        <strain evidence="4">HL-RS19</strain>
    </source>
</reference>
<evidence type="ECO:0000256" key="2">
    <source>
        <dbReference type="ARBA" id="ARBA00011897"/>
    </source>
</evidence>
<dbReference type="PANTHER" id="PTHR42881:SF2">
    <property type="entry name" value="PROLYL ENDOPEPTIDASE"/>
    <property type="match status" value="1"/>
</dbReference>
<evidence type="ECO:0000259" key="3">
    <source>
        <dbReference type="Pfam" id="PF00326"/>
    </source>
</evidence>
<dbReference type="Pfam" id="PF00326">
    <property type="entry name" value="Peptidase_S9"/>
    <property type="match status" value="1"/>
</dbReference>
<evidence type="ECO:0000256" key="1">
    <source>
        <dbReference type="ARBA" id="ARBA00001070"/>
    </source>
</evidence>
<evidence type="ECO:0000313" key="4">
    <source>
        <dbReference type="EMBL" id="WAC01800.1"/>
    </source>
</evidence>
<organism evidence="4 5">
    <name type="scientific">Lacinutrix neustonica</name>
    <dbReference type="NCBI Taxonomy" id="2980107"/>
    <lineage>
        <taxon>Bacteria</taxon>
        <taxon>Pseudomonadati</taxon>
        <taxon>Bacteroidota</taxon>
        <taxon>Flavobacteriia</taxon>
        <taxon>Flavobacteriales</taxon>
        <taxon>Flavobacteriaceae</taxon>
        <taxon>Lacinutrix</taxon>
    </lineage>
</organism>
<dbReference type="Gene3D" id="3.40.50.1820">
    <property type="entry name" value="alpha/beta hydrolase"/>
    <property type="match status" value="1"/>
</dbReference>
<evidence type="ECO:0000313" key="5">
    <source>
        <dbReference type="Proteomes" id="UP001164705"/>
    </source>
</evidence>
<sequence length="189" mass="20367">MLNFVANGGVFGIAHVRGGGEKGEEWHNGGFKTTKPNSWKDLISCTEYLINEQFTSSNHTAIYGGSAGGITIGRAMTERPDLFAVAISEAGLLNPLRMETGAGGSNYKEFGTVKDSTESIGLITMDSYLSIKDSVDYPATYLTIGINDPLVNPWMTGKFAAKLQNATTLKRPVMLNVDFNSVMMVLTIS</sequence>
<dbReference type="RefSeq" id="WP_267676398.1">
    <property type="nucleotide sequence ID" value="NZ_CP113088.1"/>
</dbReference>
<dbReference type="SUPFAM" id="SSF53474">
    <property type="entry name" value="alpha/beta-Hydrolases"/>
    <property type="match status" value="1"/>
</dbReference>
<gene>
    <name evidence="4" type="ORF">N7U66_18225</name>
</gene>
<dbReference type="InterPro" id="IPR029058">
    <property type="entry name" value="AB_hydrolase_fold"/>
</dbReference>
<accession>A0A9E8MWY1</accession>
<comment type="catalytic activity">
    <reaction evidence="1">
        <text>Hydrolysis of Pro-|-Xaa &gt;&gt; Ala-|-Xaa in oligopeptides.</text>
        <dbReference type="EC" id="3.4.21.26"/>
    </reaction>
</comment>
<dbReference type="InterPro" id="IPR002470">
    <property type="entry name" value="Peptidase_S9A"/>
</dbReference>
<dbReference type="InterPro" id="IPR001375">
    <property type="entry name" value="Peptidase_S9_cat"/>
</dbReference>
<dbReference type="EC" id="3.4.21.26" evidence="2"/>
<dbReference type="PRINTS" id="PR00862">
    <property type="entry name" value="PROLIGOPTASE"/>
</dbReference>
<dbReference type="GO" id="GO:0005829">
    <property type="term" value="C:cytosol"/>
    <property type="evidence" value="ECO:0007669"/>
    <property type="project" value="TreeGrafter"/>
</dbReference>
<dbReference type="Proteomes" id="UP001164705">
    <property type="component" value="Chromosome"/>
</dbReference>
<name>A0A9E8MWY1_9FLAO</name>
<dbReference type="AlphaFoldDB" id="A0A9E8MWY1"/>
<dbReference type="GO" id="GO:0006508">
    <property type="term" value="P:proteolysis"/>
    <property type="evidence" value="ECO:0007669"/>
    <property type="project" value="InterPro"/>
</dbReference>
<dbReference type="KEGG" id="lnu:N7U66_18225"/>
<dbReference type="InterPro" id="IPR051167">
    <property type="entry name" value="Prolyl_oligopep/macrocyclase"/>
</dbReference>